<proteinExistence type="predicted"/>
<organism evidence="1 2">
    <name type="scientific">Brevundimonas halotolerans</name>
    <dbReference type="NCBI Taxonomy" id="69670"/>
    <lineage>
        <taxon>Bacteria</taxon>
        <taxon>Pseudomonadati</taxon>
        <taxon>Pseudomonadota</taxon>
        <taxon>Alphaproteobacteria</taxon>
        <taxon>Caulobacterales</taxon>
        <taxon>Caulobacteraceae</taxon>
        <taxon>Brevundimonas</taxon>
    </lineage>
</organism>
<keyword evidence="2" id="KW-1185">Reference proteome</keyword>
<accession>A0A7W9E6F6</accession>
<dbReference type="Pfam" id="PF13711">
    <property type="entry name" value="DUF4160"/>
    <property type="match status" value="1"/>
</dbReference>
<gene>
    <name evidence="1" type="ORF">FHS65_001002</name>
</gene>
<name>A0A7W9E6F6_9CAUL</name>
<protein>
    <recommendedName>
        <fullName evidence="3">DUF4160 domain-containing protein</fullName>
    </recommendedName>
</protein>
<dbReference type="AlphaFoldDB" id="A0A7W9E6F6"/>
<evidence type="ECO:0008006" key="3">
    <source>
        <dbReference type="Google" id="ProtNLM"/>
    </source>
</evidence>
<dbReference type="EMBL" id="JACIJB010000002">
    <property type="protein sequence ID" value="MBB5660262.1"/>
    <property type="molecule type" value="Genomic_DNA"/>
</dbReference>
<evidence type="ECO:0000313" key="1">
    <source>
        <dbReference type="EMBL" id="MBB5660262.1"/>
    </source>
</evidence>
<dbReference type="InterPro" id="IPR025427">
    <property type="entry name" value="DUF4160"/>
</dbReference>
<dbReference type="Proteomes" id="UP000548978">
    <property type="component" value="Unassembled WGS sequence"/>
</dbReference>
<reference evidence="1 2" key="1">
    <citation type="submission" date="2020-08" db="EMBL/GenBank/DDBJ databases">
        <title>Genomic Encyclopedia of Type Strains, Phase IV (KMG-IV): sequencing the most valuable type-strain genomes for metagenomic binning, comparative biology and taxonomic classification.</title>
        <authorList>
            <person name="Goeker M."/>
        </authorList>
    </citation>
    <scope>NUCLEOTIDE SEQUENCE [LARGE SCALE GENOMIC DNA]</scope>
    <source>
        <strain evidence="1 2">DSM 24448</strain>
    </source>
</reference>
<dbReference type="OrthoDB" id="122670at2"/>
<evidence type="ECO:0000313" key="2">
    <source>
        <dbReference type="Proteomes" id="UP000548978"/>
    </source>
</evidence>
<dbReference type="RefSeq" id="WP_123287710.1">
    <property type="nucleotide sequence ID" value="NZ_JACIJB010000002.1"/>
</dbReference>
<sequence length="91" mass="10439">MPTIAFFYGIAIRMYFNDHAPAHVHAYHGGLEARFDIATGKMIDGRLGRKQRKIVENWILMYGRELNAAWTAVRNDETPERIPGPDTDHDI</sequence>
<comment type="caution">
    <text evidence="1">The sequence shown here is derived from an EMBL/GenBank/DDBJ whole genome shotgun (WGS) entry which is preliminary data.</text>
</comment>